<feature type="domain" description="GAF" evidence="4">
    <location>
        <begin position="53"/>
        <end position="196"/>
    </location>
</feature>
<evidence type="ECO:0000256" key="1">
    <source>
        <dbReference type="ARBA" id="ARBA00022801"/>
    </source>
</evidence>
<protein>
    <recommendedName>
        <fullName evidence="8">Sigma-B regulation protein RsbU (Phosphoserine phosphatase)</fullName>
    </recommendedName>
</protein>
<dbReference type="PANTHER" id="PTHR43156:SF2">
    <property type="entry name" value="STAGE II SPORULATION PROTEIN E"/>
    <property type="match status" value="1"/>
</dbReference>
<keyword evidence="1" id="KW-0378">Hydrolase</keyword>
<dbReference type="InterPro" id="IPR052016">
    <property type="entry name" value="Bact_Sigma-Reg"/>
</dbReference>
<reference evidence="6 7" key="1">
    <citation type="journal article" date="2019" name="Int. J. Syst. Evol. Microbiol.">
        <title>The Global Catalogue of Microorganisms (GCM) 10K type strain sequencing project: providing services to taxonomists for standard genome sequencing and annotation.</title>
        <authorList>
            <consortium name="The Broad Institute Genomics Platform"/>
            <consortium name="The Broad Institute Genome Sequencing Center for Infectious Disease"/>
            <person name="Wu L."/>
            <person name="Ma J."/>
        </authorList>
    </citation>
    <scope>NUCLEOTIDE SEQUENCE [LARGE SCALE GENOMIC DNA]</scope>
    <source>
        <strain evidence="6 7">JCM 10696</strain>
    </source>
</reference>
<dbReference type="InterPro" id="IPR029016">
    <property type="entry name" value="GAF-like_dom_sf"/>
</dbReference>
<sequence>MGGRTSPGTAQATVARGRTGARPDPGPVTDLSHKLDERARLAAVHRYDILDSPPEEAFDRIAAMAARLLKTPMATVAFVDADRVWFKAAHGLEGVRQVGCEPGLCTSVIECGKPMAVRDARADAVARSHPLVTGAPGVGFYAAAPIITSQGHRIGTVSVMDTRPRRFGPQSAAALADLAALVMDRLELRLSALQMLQEERRLREEAERQQAEVERFATTLQRTLVPPALPRISGMELASHYQTASSRHVGGDFYDVFALDHRRWAFFVGDVCGKGAVAASVTSLIRYTLRAAALHQDDPEKVLEELNTALNLDPHHGGRFCTAVFGILEPAADGGFTVKVATGGHPPMMLLRAPRPGEPARVESVEVYGMLIGALPEAVFSSTTLHLAPGDGLLAYTDGLIEARPDGGGILGHEGLQQRLAAHVNRVSREARISAPSIVADTIAMLDTFVQGSGDDIAVLALHALTHPSEAAEEGPVEAELAVDMAVGAAPPSDL</sequence>
<dbReference type="InterPro" id="IPR001932">
    <property type="entry name" value="PPM-type_phosphatase-like_dom"/>
</dbReference>
<dbReference type="EMBL" id="BAAAHH010000037">
    <property type="protein sequence ID" value="GAA0965216.1"/>
    <property type="molecule type" value="Genomic_DNA"/>
</dbReference>
<evidence type="ECO:0000259" key="4">
    <source>
        <dbReference type="SMART" id="SM00065"/>
    </source>
</evidence>
<dbReference type="Gene3D" id="3.60.40.10">
    <property type="entry name" value="PPM-type phosphatase domain"/>
    <property type="match status" value="1"/>
</dbReference>
<dbReference type="Pfam" id="PF01590">
    <property type="entry name" value="GAF"/>
    <property type="match status" value="1"/>
</dbReference>
<feature type="region of interest" description="Disordered" evidence="3">
    <location>
        <begin position="1"/>
        <end position="31"/>
    </location>
</feature>
<accession>A0ABN1RVP5</accession>
<dbReference type="SUPFAM" id="SSF55781">
    <property type="entry name" value="GAF domain-like"/>
    <property type="match status" value="1"/>
</dbReference>
<keyword evidence="7" id="KW-1185">Reference proteome</keyword>
<dbReference type="Gene3D" id="3.30.450.40">
    <property type="match status" value="1"/>
</dbReference>
<dbReference type="InterPro" id="IPR036457">
    <property type="entry name" value="PPM-type-like_dom_sf"/>
</dbReference>
<feature type="coiled-coil region" evidence="2">
    <location>
        <begin position="189"/>
        <end position="219"/>
    </location>
</feature>
<organism evidence="6 7">
    <name type="scientific">Actinocorallia libanotica</name>
    <dbReference type="NCBI Taxonomy" id="46162"/>
    <lineage>
        <taxon>Bacteria</taxon>
        <taxon>Bacillati</taxon>
        <taxon>Actinomycetota</taxon>
        <taxon>Actinomycetes</taxon>
        <taxon>Streptosporangiales</taxon>
        <taxon>Thermomonosporaceae</taxon>
        <taxon>Actinocorallia</taxon>
    </lineage>
</organism>
<evidence type="ECO:0000313" key="7">
    <source>
        <dbReference type="Proteomes" id="UP001500665"/>
    </source>
</evidence>
<gene>
    <name evidence="6" type="ORF">GCM10009550_64920</name>
</gene>
<dbReference type="PANTHER" id="PTHR43156">
    <property type="entry name" value="STAGE II SPORULATION PROTEIN E-RELATED"/>
    <property type="match status" value="1"/>
</dbReference>
<feature type="domain" description="PPM-type phosphatase" evidence="5">
    <location>
        <begin position="232"/>
        <end position="464"/>
    </location>
</feature>
<evidence type="ECO:0000256" key="3">
    <source>
        <dbReference type="SAM" id="MobiDB-lite"/>
    </source>
</evidence>
<keyword evidence="2" id="KW-0175">Coiled coil</keyword>
<dbReference type="SUPFAM" id="SSF81606">
    <property type="entry name" value="PP2C-like"/>
    <property type="match status" value="1"/>
</dbReference>
<evidence type="ECO:0000256" key="2">
    <source>
        <dbReference type="SAM" id="Coils"/>
    </source>
</evidence>
<dbReference type="Pfam" id="PF07228">
    <property type="entry name" value="SpoIIE"/>
    <property type="match status" value="1"/>
</dbReference>
<evidence type="ECO:0000313" key="6">
    <source>
        <dbReference type="EMBL" id="GAA0965216.1"/>
    </source>
</evidence>
<name>A0ABN1RVP5_9ACTN</name>
<proteinExistence type="predicted"/>
<comment type="caution">
    <text evidence="6">The sequence shown here is derived from an EMBL/GenBank/DDBJ whole genome shotgun (WGS) entry which is preliminary data.</text>
</comment>
<dbReference type="SMART" id="SM00065">
    <property type="entry name" value="GAF"/>
    <property type="match status" value="1"/>
</dbReference>
<dbReference type="SMART" id="SM00331">
    <property type="entry name" value="PP2C_SIG"/>
    <property type="match status" value="1"/>
</dbReference>
<dbReference type="Proteomes" id="UP001500665">
    <property type="component" value="Unassembled WGS sequence"/>
</dbReference>
<evidence type="ECO:0000259" key="5">
    <source>
        <dbReference type="SMART" id="SM00331"/>
    </source>
</evidence>
<feature type="compositionally biased region" description="Polar residues" evidence="3">
    <location>
        <begin position="1"/>
        <end position="12"/>
    </location>
</feature>
<evidence type="ECO:0008006" key="8">
    <source>
        <dbReference type="Google" id="ProtNLM"/>
    </source>
</evidence>
<dbReference type="InterPro" id="IPR003018">
    <property type="entry name" value="GAF"/>
</dbReference>